<dbReference type="EMBL" id="LS483487">
    <property type="protein sequence ID" value="SQJ06896.1"/>
    <property type="molecule type" value="Genomic_DNA"/>
</dbReference>
<accession>A0AAX2JC86</accession>
<evidence type="ECO:0000313" key="2">
    <source>
        <dbReference type="Proteomes" id="UP000249008"/>
    </source>
</evidence>
<organism evidence="1 2">
    <name type="scientific">Fusobacterium ulcerans</name>
    <dbReference type="NCBI Taxonomy" id="861"/>
    <lineage>
        <taxon>Bacteria</taxon>
        <taxon>Fusobacteriati</taxon>
        <taxon>Fusobacteriota</taxon>
        <taxon>Fusobacteriia</taxon>
        <taxon>Fusobacteriales</taxon>
        <taxon>Fusobacteriaceae</taxon>
        <taxon>Fusobacterium</taxon>
    </lineage>
</organism>
<protein>
    <recommendedName>
        <fullName evidence="3">SGNH/GDSL hydrolase family protein</fullName>
    </recommendedName>
</protein>
<evidence type="ECO:0000313" key="1">
    <source>
        <dbReference type="EMBL" id="SQJ06896.1"/>
    </source>
</evidence>
<sequence length="304" mass="36805">MKRSFYSDILIGIFIFLLINVLTTKFLKETYGLTTKEQIEYSFKRIENLKYNGIILGNSRMYRGINPDKLKFGNFYNFAHDNDSFNQMYYKLLYVENKSNKKIKYLIMGVDYFQFSFLSDTRNYIYGNKFSNEYMKDFENSKNFINKLNFYFEEKATKFKISLNTLLEVMKNRKIIKTYKLEENGWYHEQINKKGQLSDTVKREWEILEVQKKYFFYILEYCKKNNIKVFMVMAPLRKVEEKCYPKEIVEKYKKFFISNIGIDYLDYSHYLDSNIEYFEDVTHLNEKGANKFSEELNNKISSLL</sequence>
<dbReference type="AlphaFoldDB" id="A0AAX2JC86"/>
<name>A0AAX2JC86_9FUSO</name>
<dbReference type="KEGG" id="ful:C4N20_01245"/>
<dbReference type="GeneID" id="78453414"/>
<reference evidence="1 2" key="1">
    <citation type="submission" date="2018-06" db="EMBL/GenBank/DDBJ databases">
        <authorList>
            <consortium name="Pathogen Informatics"/>
            <person name="Doyle S."/>
        </authorList>
    </citation>
    <scope>NUCLEOTIDE SEQUENCE [LARGE SCALE GENOMIC DNA]</scope>
    <source>
        <strain evidence="1 2">NCTC12112</strain>
    </source>
</reference>
<proteinExistence type="predicted"/>
<gene>
    <name evidence="1" type="ORF">NCTC12112_02126</name>
</gene>
<dbReference type="Proteomes" id="UP000249008">
    <property type="component" value="Chromosome 1"/>
</dbReference>
<dbReference type="RefSeq" id="WP_005981705.1">
    <property type="nucleotide sequence ID" value="NZ_CABKNW010000005.1"/>
</dbReference>
<evidence type="ECO:0008006" key="3">
    <source>
        <dbReference type="Google" id="ProtNLM"/>
    </source>
</evidence>